<geneLocation type="plasmid" evidence="3">
    <name>pRSPA02</name>
</geneLocation>
<feature type="region of interest" description="Disordered" evidence="1">
    <location>
        <begin position="304"/>
        <end position="348"/>
    </location>
</feature>
<dbReference type="KEGG" id="rsq:Rsph17025_4234"/>
<proteinExistence type="predicted"/>
<dbReference type="Pfam" id="PF06527">
    <property type="entry name" value="TniQ"/>
    <property type="match status" value="1"/>
</dbReference>
<protein>
    <recommendedName>
        <fullName evidence="2">TniQ domain-containing protein</fullName>
    </recommendedName>
</protein>
<dbReference type="AlphaFoldDB" id="A4X0C0"/>
<keyword evidence="3" id="KW-0614">Plasmid</keyword>
<reference evidence="3" key="1">
    <citation type="submission" date="2007-04" db="EMBL/GenBank/DDBJ databases">
        <title>Complete sequence of plasmid pRSPA02 of Rhodobacter sphaeroides ATCC 17025.</title>
        <authorList>
            <consortium name="US DOE Joint Genome Institute"/>
            <person name="Copeland A."/>
            <person name="Lucas S."/>
            <person name="Lapidus A."/>
            <person name="Barry K."/>
            <person name="Detter J.C."/>
            <person name="Glavina del Rio T."/>
            <person name="Hammon N."/>
            <person name="Israni S."/>
            <person name="Dalin E."/>
            <person name="Tice H."/>
            <person name="Pitluck S."/>
            <person name="Chertkov O."/>
            <person name="Brettin T."/>
            <person name="Bruce D."/>
            <person name="Han C."/>
            <person name="Schmutz J."/>
            <person name="Larimer F."/>
            <person name="Land M."/>
            <person name="Hauser L."/>
            <person name="Kyrpides N."/>
            <person name="Kim E."/>
            <person name="Richardson P."/>
            <person name="Mackenzie C."/>
            <person name="Choudhary M."/>
            <person name="Donohue T.J."/>
            <person name="Kaplan S."/>
        </authorList>
    </citation>
    <scope>NUCLEOTIDE SEQUENCE [LARGE SCALE GENOMIC DNA]</scope>
    <source>
        <strain evidence="3">ATCC 17025</strain>
        <plasmid evidence="3">pRSPA02</plasmid>
    </source>
</reference>
<organism evidence="3">
    <name type="scientific">Cereibacter sphaeroides (strain ATCC 17025 / ATH 2.4.3)</name>
    <name type="common">Rhodobacter sphaeroides</name>
    <dbReference type="NCBI Taxonomy" id="349102"/>
    <lineage>
        <taxon>Bacteria</taxon>
        <taxon>Pseudomonadati</taxon>
        <taxon>Pseudomonadota</taxon>
        <taxon>Alphaproteobacteria</taxon>
        <taxon>Rhodobacterales</taxon>
        <taxon>Paracoccaceae</taxon>
        <taxon>Cereibacter</taxon>
    </lineage>
</organism>
<dbReference type="InterPro" id="IPR009492">
    <property type="entry name" value="TniQ"/>
</dbReference>
<dbReference type="BioCyc" id="RSPH349102:G1G8M-4370-MONOMER"/>
<name>A4X0C0_CERS5</name>
<evidence type="ECO:0000313" key="3">
    <source>
        <dbReference type="EMBL" id="ABP73084.1"/>
    </source>
</evidence>
<feature type="domain" description="TniQ" evidence="2">
    <location>
        <begin position="9"/>
        <end position="122"/>
    </location>
</feature>
<evidence type="ECO:0000256" key="1">
    <source>
        <dbReference type="SAM" id="MobiDB-lite"/>
    </source>
</evidence>
<sequence>MTGQGRLPVVFAPASDERLSSWIARMARFYAMTVPEFLPELGLPGRDVFDLEWRLSEGEGALIAARTGLSVQALQAMTFGELIPEARMIIRRNWHRCPQCSGDVQGKSAALPWVFRCPLHGADMEDVTGGSLSEFLGAGRLAAMEAHARTGAALLDAWARGDGQDGLGPVEMLALLTARHRRASPPSVREQPRMSLQTRRDYHEFLTTLIIRQVLTVVVPEYDAAAPALVKPVRPGLHSLARGSPLQAFALAVGIGRIAEAPVDQAIAVFLKSDADGQGRVQDALRSWPLSLRRRISARLWRAQHDERAPDRPETPRDGASLRNSGASSLTNTARESHEPRFVFQGSV</sequence>
<feature type="compositionally biased region" description="Basic and acidic residues" evidence="1">
    <location>
        <begin position="304"/>
        <end position="317"/>
    </location>
</feature>
<evidence type="ECO:0000259" key="2">
    <source>
        <dbReference type="Pfam" id="PF06527"/>
    </source>
</evidence>
<dbReference type="HOGENOM" id="CLU_818558_0_0_5"/>
<feature type="compositionally biased region" description="Polar residues" evidence="1">
    <location>
        <begin position="322"/>
        <end position="334"/>
    </location>
</feature>
<gene>
    <name evidence="3" type="ordered locus">Rsph17025_4234</name>
</gene>
<accession>A4X0C0</accession>
<dbReference type="EMBL" id="CP000663">
    <property type="protein sequence ID" value="ABP73084.1"/>
    <property type="molecule type" value="Genomic_DNA"/>
</dbReference>